<dbReference type="Proteomes" id="UP000442990">
    <property type="component" value="Unassembled WGS sequence"/>
</dbReference>
<comment type="caution">
    <text evidence="1">The sequence shown here is derived from an EMBL/GenBank/DDBJ whole genome shotgun (WGS) entry which is preliminary data.</text>
</comment>
<evidence type="ECO:0000313" key="2">
    <source>
        <dbReference type="Proteomes" id="UP000442990"/>
    </source>
</evidence>
<organism evidence="1 2">
    <name type="scientific">Streptomyces triticiradicis</name>
    <dbReference type="NCBI Taxonomy" id="2651189"/>
    <lineage>
        <taxon>Bacteria</taxon>
        <taxon>Bacillati</taxon>
        <taxon>Actinomycetota</taxon>
        <taxon>Actinomycetes</taxon>
        <taxon>Kitasatosporales</taxon>
        <taxon>Streptomycetaceae</taxon>
        <taxon>Streptomyces</taxon>
    </lineage>
</organism>
<sequence length="83" mass="8622">MIFSVGSALRTTRGPGLSLRRAWKAARARVLPLPNGFVRFAVHRAHDMIGVRAAVAATAPVARTTSGGAPIGRGLSATWTGEA</sequence>
<dbReference type="RefSeq" id="WP_151470259.1">
    <property type="nucleotide sequence ID" value="NZ_WBKG01000013.1"/>
</dbReference>
<dbReference type="EMBL" id="WBKG01000013">
    <property type="protein sequence ID" value="KAB1987506.1"/>
    <property type="molecule type" value="Genomic_DNA"/>
</dbReference>
<dbReference type="AlphaFoldDB" id="A0A7J5DFQ0"/>
<name>A0A7J5DFQ0_9ACTN</name>
<reference evidence="1 2" key="1">
    <citation type="submission" date="2019-09" db="EMBL/GenBank/DDBJ databases">
        <title>Isolation and identification of active actinomycetes.</title>
        <authorList>
            <person name="Yu Z."/>
            <person name="Han C."/>
            <person name="Yu B."/>
        </authorList>
    </citation>
    <scope>NUCLEOTIDE SEQUENCE [LARGE SCALE GENOMIC DNA]</scope>
    <source>
        <strain evidence="1 2">NEAU-H2</strain>
    </source>
</reference>
<gene>
    <name evidence="1" type="ORF">F8144_17455</name>
</gene>
<keyword evidence="2" id="KW-1185">Reference proteome</keyword>
<protein>
    <submittedName>
        <fullName evidence="1">Uncharacterized protein</fullName>
    </submittedName>
</protein>
<evidence type="ECO:0000313" key="1">
    <source>
        <dbReference type="EMBL" id="KAB1987506.1"/>
    </source>
</evidence>
<accession>A0A7J5DFQ0</accession>
<proteinExistence type="predicted"/>